<feature type="region of interest" description="Disordered" evidence="1">
    <location>
        <begin position="18"/>
        <end position="147"/>
    </location>
</feature>
<reference evidence="3" key="1">
    <citation type="submission" date="2021-01" db="EMBL/GenBank/DDBJ databases">
        <authorList>
            <person name="Corre E."/>
            <person name="Pelletier E."/>
            <person name="Niang G."/>
            <person name="Scheremetjew M."/>
            <person name="Finn R."/>
            <person name="Kale V."/>
            <person name="Holt S."/>
            <person name="Cochrane G."/>
            <person name="Meng A."/>
            <person name="Brown T."/>
            <person name="Cohen L."/>
        </authorList>
    </citation>
    <scope>NUCLEOTIDE SEQUENCE</scope>
    <source>
        <strain evidence="3">10249 10 AB</strain>
    </source>
</reference>
<dbReference type="EMBL" id="HBIX01002309">
    <property type="protein sequence ID" value="CAE0708994.1"/>
    <property type="molecule type" value="Transcribed_RNA"/>
</dbReference>
<feature type="compositionally biased region" description="Basic and acidic residues" evidence="1">
    <location>
        <begin position="244"/>
        <end position="265"/>
    </location>
</feature>
<protein>
    <submittedName>
        <fullName evidence="3">Uncharacterized protein</fullName>
    </submittedName>
</protein>
<keyword evidence="2" id="KW-0812">Transmembrane</keyword>
<gene>
    <name evidence="3" type="ORF">PAUS00366_LOCUS1714</name>
</gene>
<evidence type="ECO:0000256" key="1">
    <source>
        <dbReference type="SAM" id="MobiDB-lite"/>
    </source>
</evidence>
<keyword evidence="2" id="KW-1133">Transmembrane helix</keyword>
<feature type="region of interest" description="Disordered" evidence="1">
    <location>
        <begin position="298"/>
        <end position="343"/>
    </location>
</feature>
<feature type="transmembrane region" description="Helical" evidence="2">
    <location>
        <begin position="671"/>
        <end position="691"/>
    </location>
</feature>
<proteinExistence type="predicted"/>
<feature type="compositionally biased region" description="Basic and acidic residues" evidence="1">
    <location>
        <begin position="221"/>
        <end position="235"/>
    </location>
</feature>
<feature type="compositionally biased region" description="Low complexity" evidence="1">
    <location>
        <begin position="81"/>
        <end position="90"/>
    </location>
</feature>
<evidence type="ECO:0000256" key="2">
    <source>
        <dbReference type="SAM" id="Phobius"/>
    </source>
</evidence>
<dbReference type="AlphaFoldDB" id="A0A7S4AAN2"/>
<sequence>MPLGLARDSMLNLAELASKTDGDSLAEEEEHGAPNNRHTEGDNENETSFSKVFGSDDDWEGQEIEKNDENNKNGVIEGKESAASASASASTGDAIKIGENDSIASNDLILNNLPSPSISKNMDSDNSNKNLNKSRVEPKTKAKTQQYAGFQADYSDFENYTSYGYYNGDYSSSAGSTALGGKHKKEEVPWWSCIFPFAVPQNGDDEKDDTDTVLIEGLTQKGEESTETNDNKVVDKDDDDSDNETSKVKAEREKLSQKDQDHQADQARLRLAQPNGVDGGSNVVDGISRSGLKSILKHSSKGRDTQSGNKNKGSNSSLKDQEGKRRRSLFPAYEPPTTVNKNLHTTFSPMARVVTIKSSKEMSEQEKANIWWQKANYDEFRKTGRMISRVMLQGGSEVWLATNQSWQVPNQGKVATLRRAIESANNKDETASDKWWHKFGHSRRGLEHIASIDEGRQRQANVKTSIRAVLTEHRRQKVFHREDAEKLRMCCIQNTTWAKHLALASGASDADAVTKNFVDKSRKSREFYLLKFSRAGKLNSSTGPQGRANNQVMPAFMQPMVTMASKNRFDANTTSRLQFQKKEVAKTSNTHKRVTSDVPPVLPAKNGRTRGSVSSIPIHDPIIHAGEASLASKGELSLLGIFFVCFCFVRLIVICYDFVFHPMLHLIAVDWFLLVAFVFAISQLTILFLILF</sequence>
<keyword evidence="2" id="KW-0472">Membrane</keyword>
<feature type="compositionally biased region" description="Low complexity" evidence="1">
    <location>
        <begin position="117"/>
        <end position="133"/>
    </location>
</feature>
<name>A0A7S4AAN2_9STRA</name>
<evidence type="ECO:0000313" key="3">
    <source>
        <dbReference type="EMBL" id="CAE0708994.1"/>
    </source>
</evidence>
<accession>A0A7S4AAN2</accession>
<feature type="compositionally biased region" description="Low complexity" evidence="1">
    <location>
        <begin position="307"/>
        <end position="317"/>
    </location>
</feature>
<feature type="transmembrane region" description="Helical" evidence="2">
    <location>
        <begin position="636"/>
        <end position="659"/>
    </location>
</feature>
<feature type="compositionally biased region" description="Polar residues" evidence="1">
    <location>
        <begin position="102"/>
        <end position="116"/>
    </location>
</feature>
<organism evidence="3">
    <name type="scientific">Pseudo-nitzschia australis</name>
    <dbReference type="NCBI Taxonomy" id="44445"/>
    <lineage>
        <taxon>Eukaryota</taxon>
        <taxon>Sar</taxon>
        <taxon>Stramenopiles</taxon>
        <taxon>Ochrophyta</taxon>
        <taxon>Bacillariophyta</taxon>
        <taxon>Bacillariophyceae</taxon>
        <taxon>Bacillariophycidae</taxon>
        <taxon>Bacillariales</taxon>
        <taxon>Bacillariaceae</taxon>
        <taxon>Pseudo-nitzschia</taxon>
    </lineage>
</organism>
<feature type="region of interest" description="Disordered" evidence="1">
    <location>
        <begin position="199"/>
        <end position="265"/>
    </location>
</feature>